<protein>
    <submittedName>
        <fullName evidence="3">Phage shock protein A</fullName>
    </submittedName>
</protein>
<dbReference type="Proteomes" id="UP000198935">
    <property type="component" value="Unassembled WGS sequence"/>
</dbReference>
<name>A0A1H3P1Z4_9BACI</name>
<evidence type="ECO:0000256" key="2">
    <source>
        <dbReference type="SAM" id="Coils"/>
    </source>
</evidence>
<accession>A0A1H3P1Z4</accession>
<dbReference type="PANTHER" id="PTHR31088:SF6">
    <property type="entry name" value="PHAGE SHOCK PROTEIN A"/>
    <property type="match status" value="1"/>
</dbReference>
<dbReference type="AlphaFoldDB" id="A0A1H3P1Z4"/>
<gene>
    <name evidence="3" type="ORF">SAMN05421736_104298</name>
</gene>
<reference evidence="4" key="1">
    <citation type="submission" date="2016-10" db="EMBL/GenBank/DDBJ databases">
        <authorList>
            <person name="Varghese N."/>
            <person name="Submissions S."/>
        </authorList>
    </citation>
    <scope>NUCLEOTIDE SEQUENCE [LARGE SCALE GENOMIC DNA]</scope>
    <source>
        <strain evidence="4">SP</strain>
    </source>
</reference>
<dbReference type="EMBL" id="FNPI01000004">
    <property type="protein sequence ID" value="SDY95071.1"/>
    <property type="molecule type" value="Genomic_DNA"/>
</dbReference>
<evidence type="ECO:0000313" key="3">
    <source>
        <dbReference type="EMBL" id="SDY95071.1"/>
    </source>
</evidence>
<evidence type="ECO:0000256" key="1">
    <source>
        <dbReference type="ARBA" id="ARBA00043985"/>
    </source>
</evidence>
<dbReference type="OrthoDB" id="9779630at2"/>
<dbReference type="PANTHER" id="PTHR31088">
    <property type="entry name" value="MEMBRANE-ASSOCIATED PROTEIN VIPP1, CHLOROPLASTIC"/>
    <property type="match status" value="1"/>
</dbReference>
<keyword evidence="2" id="KW-0175">Coiled coil</keyword>
<dbReference type="Pfam" id="PF04012">
    <property type="entry name" value="PspA_IM30"/>
    <property type="match status" value="1"/>
</dbReference>
<keyword evidence="4" id="KW-1185">Reference proteome</keyword>
<dbReference type="STRING" id="1503961.SAMN05421736_104298"/>
<dbReference type="InterPro" id="IPR007157">
    <property type="entry name" value="PspA_VIPP1"/>
</dbReference>
<organism evidence="3 4">
    <name type="scientific">Evansella caseinilytica</name>
    <dbReference type="NCBI Taxonomy" id="1503961"/>
    <lineage>
        <taxon>Bacteria</taxon>
        <taxon>Bacillati</taxon>
        <taxon>Bacillota</taxon>
        <taxon>Bacilli</taxon>
        <taxon>Bacillales</taxon>
        <taxon>Bacillaceae</taxon>
        <taxon>Evansella</taxon>
    </lineage>
</organism>
<proteinExistence type="inferred from homology"/>
<comment type="similarity">
    <text evidence="1">Belongs to the PspA/Vipp/IM30 family.</text>
</comment>
<evidence type="ECO:0000313" key="4">
    <source>
        <dbReference type="Proteomes" id="UP000198935"/>
    </source>
</evidence>
<sequence>MFRFFNRVKTIVSSELNALLSKAEDPGKMLDQFIMDMGKDISDVEAAVAKQIANEKVLKNKYEEAAGHVKRREEQAIKALESGDEDLARRVLEDKNKQQQHADSLKASYEEAQKLSSELKGKLNEMRAEYEDMKMKKDSLKARSESAKARAKVNRTLSGIGDGAKSGFQRMEEKVIQHEAEAETSDELRSINKSLDDELAVLDKTSSVDSELAALKAKLQQDKAEEA</sequence>
<feature type="coiled-coil region" evidence="2">
    <location>
        <begin position="95"/>
        <end position="150"/>
    </location>
</feature>